<feature type="region of interest" description="Disordered" evidence="1">
    <location>
        <begin position="159"/>
        <end position="188"/>
    </location>
</feature>
<gene>
    <name evidence="2" type="ORF">CSSPTR1EN2_LOCUS5336</name>
</gene>
<name>A0ABP0TMC8_9BRYO</name>
<protein>
    <submittedName>
        <fullName evidence="2">Uncharacterized protein</fullName>
    </submittedName>
</protein>
<dbReference type="Proteomes" id="UP001497512">
    <property type="component" value="Chromosome 12"/>
</dbReference>
<feature type="compositionally biased region" description="Acidic residues" evidence="1">
    <location>
        <begin position="106"/>
        <end position="117"/>
    </location>
</feature>
<accession>A0ABP0TMC8</accession>
<evidence type="ECO:0000313" key="2">
    <source>
        <dbReference type="EMBL" id="CAK9200237.1"/>
    </source>
</evidence>
<evidence type="ECO:0000313" key="3">
    <source>
        <dbReference type="Proteomes" id="UP001497512"/>
    </source>
</evidence>
<sequence>MATPQAWWASPYKEPQRTTPRIKKKKSALFCSRMHAKSRFVSLFVHLWKHTVFLAKRGEDLISQGNKKAPCEPVVDARSKRKRREENRSILATLPHPNIPLIVMDSTDDDEEEDEDVLPSSLNRSFKPSFPDEEGITLEDIEAVVGTILWAEKETPCERPLAKKSARQDGGKGRRSKTHSEGDFVDDVAPKPRTVKAKISDESEDAIKPALEEKKEDCVHSFITTLDLGKLCTICGLVLEHIKDMVFMWHKPVRVLNTPHVTVKLRLDETSITRLGNYMCQYIY</sequence>
<evidence type="ECO:0000256" key="1">
    <source>
        <dbReference type="SAM" id="MobiDB-lite"/>
    </source>
</evidence>
<feature type="compositionally biased region" description="Basic and acidic residues" evidence="1">
    <location>
        <begin position="159"/>
        <end position="182"/>
    </location>
</feature>
<dbReference type="EMBL" id="OZ019904">
    <property type="protein sequence ID" value="CAK9200237.1"/>
    <property type="molecule type" value="Genomic_DNA"/>
</dbReference>
<reference evidence="2" key="1">
    <citation type="submission" date="2024-02" db="EMBL/GenBank/DDBJ databases">
        <authorList>
            <consortium name="ELIXIR-Norway"/>
            <consortium name="Elixir Norway"/>
        </authorList>
    </citation>
    <scope>NUCLEOTIDE SEQUENCE</scope>
</reference>
<feature type="region of interest" description="Disordered" evidence="1">
    <location>
        <begin position="101"/>
        <end position="126"/>
    </location>
</feature>
<proteinExistence type="predicted"/>
<keyword evidence="3" id="KW-1185">Reference proteome</keyword>
<organism evidence="2 3">
    <name type="scientific">Sphagnum troendelagicum</name>
    <dbReference type="NCBI Taxonomy" id="128251"/>
    <lineage>
        <taxon>Eukaryota</taxon>
        <taxon>Viridiplantae</taxon>
        <taxon>Streptophyta</taxon>
        <taxon>Embryophyta</taxon>
        <taxon>Bryophyta</taxon>
        <taxon>Sphagnophytina</taxon>
        <taxon>Sphagnopsida</taxon>
        <taxon>Sphagnales</taxon>
        <taxon>Sphagnaceae</taxon>
        <taxon>Sphagnum</taxon>
    </lineage>
</organism>